<dbReference type="EMBL" id="JAUJLE010000526">
    <property type="protein sequence ID" value="KAK0953945.1"/>
    <property type="molecule type" value="Genomic_DNA"/>
</dbReference>
<proteinExistence type="predicted"/>
<keyword evidence="1" id="KW-0175">Coiled coil</keyword>
<organism evidence="2 3">
    <name type="scientific">Friedmanniomyces endolithicus</name>
    <dbReference type="NCBI Taxonomy" id="329885"/>
    <lineage>
        <taxon>Eukaryota</taxon>
        <taxon>Fungi</taxon>
        <taxon>Dikarya</taxon>
        <taxon>Ascomycota</taxon>
        <taxon>Pezizomycotina</taxon>
        <taxon>Dothideomycetes</taxon>
        <taxon>Dothideomycetidae</taxon>
        <taxon>Mycosphaerellales</taxon>
        <taxon>Teratosphaeriaceae</taxon>
        <taxon>Friedmanniomyces</taxon>
    </lineage>
</organism>
<keyword evidence="3" id="KW-1185">Reference proteome</keyword>
<dbReference type="AlphaFoldDB" id="A0AAN6H2R3"/>
<name>A0AAN6H2R3_9PEZI</name>
<evidence type="ECO:0000313" key="3">
    <source>
        <dbReference type="Proteomes" id="UP001175353"/>
    </source>
</evidence>
<evidence type="ECO:0000313" key="2">
    <source>
        <dbReference type="EMBL" id="KAK0953945.1"/>
    </source>
</evidence>
<gene>
    <name evidence="2" type="ORF">LTR91_023562</name>
</gene>
<feature type="coiled-coil region" evidence="1">
    <location>
        <begin position="62"/>
        <end position="89"/>
    </location>
</feature>
<comment type="caution">
    <text evidence="2">The sequence shown here is derived from an EMBL/GenBank/DDBJ whole genome shotgun (WGS) entry which is preliminary data.</text>
</comment>
<reference evidence="2" key="1">
    <citation type="submission" date="2023-06" db="EMBL/GenBank/DDBJ databases">
        <title>Black Yeasts Isolated from many extreme environments.</title>
        <authorList>
            <person name="Coleine C."/>
            <person name="Stajich J.E."/>
            <person name="Selbmann L."/>
        </authorList>
    </citation>
    <scope>NUCLEOTIDE SEQUENCE</scope>
    <source>
        <strain evidence="2">CCFEE 5200</strain>
    </source>
</reference>
<protein>
    <submittedName>
        <fullName evidence="2">Uncharacterized protein</fullName>
    </submittedName>
</protein>
<dbReference type="Proteomes" id="UP001175353">
    <property type="component" value="Unassembled WGS sequence"/>
</dbReference>
<sequence>MPHSPLLQAVHAPITNIGDYEDEIRQYRAELDRGENNKYAQSELTDLAETLVERCKFLNSKLIVKQDDIRKLKLENSKLREKIQEVEDSKAAGSIAELSRE</sequence>
<accession>A0AAN6H2R3</accession>
<evidence type="ECO:0000256" key="1">
    <source>
        <dbReference type="SAM" id="Coils"/>
    </source>
</evidence>